<reference evidence="1 2" key="1">
    <citation type="journal article" date="2022" name="Genome Biol. Evol.">
        <title>The Spruce Budworm Genome: Reconstructing the Evolutionary History of Antifreeze Proteins.</title>
        <authorList>
            <person name="Beliveau C."/>
            <person name="Gagne P."/>
            <person name="Picq S."/>
            <person name="Vernygora O."/>
            <person name="Keeling C.I."/>
            <person name="Pinkney K."/>
            <person name="Doucet D."/>
            <person name="Wen F."/>
            <person name="Johnston J.S."/>
            <person name="Maaroufi H."/>
            <person name="Boyle B."/>
            <person name="Laroche J."/>
            <person name="Dewar K."/>
            <person name="Juretic N."/>
            <person name="Blackburn G."/>
            <person name="Nisole A."/>
            <person name="Brunet B."/>
            <person name="Brandao M."/>
            <person name="Lumley L."/>
            <person name="Duan J."/>
            <person name="Quan G."/>
            <person name="Lucarotti C.J."/>
            <person name="Roe A.D."/>
            <person name="Sperling F.A.H."/>
            <person name="Levesque R.C."/>
            <person name="Cusson M."/>
        </authorList>
    </citation>
    <scope>NUCLEOTIDE SEQUENCE [LARGE SCALE GENOMIC DNA]</scope>
    <source>
        <strain evidence="1">Glfc:IPQL:Cfum</strain>
    </source>
</reference>
<proteinExistence type="predicted"/>
<keyword evidence="2" id="KW-1185">Reference proteome</keyword>
<evidence type="ECO:0000313" key="1">
    <source>
        <dbReference type="EMBL" id="KAI8423244.1"/>
    </source>
</evidence>
<dbReference type="EMBL" id="CM046125">
    <property type="protein sequence ID" value="KAI8423244.1"/>
    <property type="molecule type" value="Genomic_DNA"/>
</dbReference>
<evidence type="ECO:0000313" key="2">
    <source>
        <dbReference type="Proteomes" id="UP001064048"/>
    </source>
</evidence>
<organism evidence="1 2">
    <name type="scientific">Choristoneura fumiferana</name>
    <name type="common">Spruce budworm moth</name>
    <name type="synonym">Archips fumiferana</name>
    <dbReference type="NCBI Taxonomy" id="7141"/>
    <lineage>
        <taxon>Eukaryota</taxon>
        <taxon>Metazoa</taxon>
        <taxon>Ecdysozoa</taxon>
        <taxon>Arthropoda</taxon>
        <taxon>Hexapoda</taxon>
        <taxon>Insecta</taxon>
        <taxon>Pterygota</taxon>
        <taxon>Neoptera</taxon>
        <taxon>Endopterygota</taxon>
        <taxon>Lepidoptera</taxon>
        <taxon>Glossata</taxon>
        <taxon>Ditrysia</taxon>
        <taxon>Tortricoidea</taxon>
        <taxon>Tortricidae</taxon>
        <taxon>Tortricinae</taxon>
        <taxon>Choristoneura</taxon>
    </lineage>
</organism>
<name>A0ACC0JGQ0_CHOFU</name>
<protein>
    <submittedName>
        <fullName evidence="1">Uncharacterized protein</fullName>
    </submittedName>
</protein>
<dbReference type="Proteomes" id="UP001064048">
    <property type="component" value="Chromosome 25"/>
</dbReference>
<accession>A0ACC0JGQ0</accession>
<sequence>MSTQCFVMGQSRRSVNMLWMVLELPRPAQQGQHSRPSDGIVPNTKTAAACGVLTPGSETTAVLAISFHLKQNSSLDIKEIFKNELIKFGFLNIVVFVLVFWISWLQRQLIVLYVESNTDQKDQTRHICYYFQEYTGVLDILAVASARRGATTAFSHAFLLAARWLRSLGSRTVGSQFYLNTPPRFARHQLKRTTNQAKMSKLVLLFLVILAVVLMQSGVEACETLFGGCSKHEDCCSMWCAHSWLGDYCSVRN</sequence>
<comment type="caution">
    <text evidence="1">The sequence shown here is derived from an EMBL/GenBank/DDBJ whole genome shotgun (WGS) entry which is preliminary data.</text>
</comment>
<gene>
    <name evidence="1" type="ORF">MSG28_014273</name>
</gene>